<sequence>MNLLIIDLSNIPCWLIPLLVGLICAILGYLLGRLAGKGNDSSDDLDLWKRKNASLKADLEACRSQLKTATAAPVAASSTASMSSSFAAQTETIPEPTITIVPYDPAAAKAAFGKTIKEDDLTVVEGIGPKIRELFHNFDIKTWASLGDTTVEKCQEVLQSGGKRFEIHRPQSWPMQAKLAAEGKWGELKKWQDEHDYGKE</sequence>
<proteinExistence type="predicted"/>
<dbReference type="Proteomes" id="UP000198379">
    <property type="component" value="Unassembled WGS sequence"/>
</dbReference>
<name>A0A238WN16_9FLAO</name>
<dbReference type="RefSeq" id="WP_089370470.1">
    <property type="nucleotide sequence ID" value="NZ_BMEP01000003.1"/>
</dbReference>
<accession>A0A238WN16</accession>
<evidence type="ECO:0000256" key="1">
    <source>
        <dbReference type="SAM" id="Coils"/>
    </source>
</evidence>
<protein>
    <submittedName>
        <fullName evidence="3">Predicted 5' DNA nuclease, flap endonuclease-1-like, helix-3-turn-helix (H3TH) domain</fullName>
    </submittedName>
</protein>
<keyword evidence="3" id="KW-0378">Hydrolase</keyword>
<evidence type="ECO:0000256" key="2">
    <source>
        <dbReference type="SAM" id="Phobius"/>
    </source>
</evidence>
<keyword evidence="2" id="KW-0472">Membrane</keyword>
<keyword evidence="1" id="KW-0175">Coiled coil</keyword>
<gene>
    <name evidence="3" type="ORF">SAMN06265376_1011179</name>
</gene>
<evidence type="ECO:0000313" key="4">
    <source>
        <dbReference type="Proteomes" id="UP000198379"/>
    </source>
</evidence>
<feature type="coiled-coil region" evidence="1">
    <location>
        <begin position="45"/>
        <end position="72"/>
    </location>
</feature>
<keyword evidence="3" id="KW-0540">Nuclease</keyword>
<evidence type="ECO:0000313" key="3">
    <source>
        <dbReference type="EMBL" id="SNR47089.1"/>
    </source>
</evidence>
<reference evidence="3 4" key="1">
    <citation type="submission" date="2017-06" db="EMBL/GenBank/DDBJ databases">
        <authorList>
            <person name="Kim H.J."/>
            <person name="Triplett B.A."/>
        </authorList>
    </citation>
    <scope>NUCLEOTIDE SEQUENCE [LARGE SCALE GENOMIC DNA]</scope>
    <source>
        <strain evidence="3 4">DSM 25597</strain>
    </source>
</reference>
<organism evidence="3 4">
    <name type="scientific">Dokdonia pacifica</name>
    <dbReference type="NCBI Taxonomy" id="1627892"/>
    <lineage>
        <taxon>Bacteria</taxon>
        <taxon>Pseudomonadati</taxon>
        <taxon>Bacteroidota</taxon>
        <taxon>Flavobacteriia</taxon>
        <taxon>Flavobacteriales</taxon>
        <taxon>Flavobacteriaceae</taxon>
        <taxon>Dokdonia</taxon>
    </lineage>
</organism>
<dbReference type="OrthoDB" id="1493222at2"/>
<keyword evidence="3" id="KW-0255">Endonuclease</keyword>
<feature type="transmembrane region" description="Helical" evidence="2">
    <location>
        <begin position="14"/>
        <end position="32"/>
    </location>
</feature>
<keyword evidence="4" id="KW-1185">Reference proteome</keyword>
<keyword evidence="2" id="KW-0812">Transmembrane</keyword>
<dbReference type="EMBL" id="FZNY01000001">
    <property type="protein sequence ID" value="SNR47089.1"/>
    <property type="molecule type" value="Genomic_DNA"/>
</dbReference>
<dbReference type="AlphaFoldDB" id="A0A238WN16"/>
<dbReference type="GO" id="GO:0004519">
    <property type="term" value="F:endonuclease activity"/>
    <property type="evidence" value="ECO:0007669"/>
    <property type="project" value="UniProtKB-KW"/>
</dbReference>
<keyword evidence="2" id="KW-1133">Transmembrane helix</keyword>